<dbReference type="CDD" id="cd03232">
    <property type="entry name" value="ABCG_PDR_domain2"/>
    <property type="match status" value="1"/>
</dbReference>
<evidence type="ECO:0000256" key="11">
    <source>
        <dbReference type="SAM" id="Phobius"/>
    </source>
</evidence>
<dbReference type="FunFam" id="3.40.50.300:FF:001010">
    <property type="entry name" value="ABC multidrug transporter (Eurofung)"/>
    <property type="match status" value="1"/>
</dbReference>
<dbReference type="InterPro" id="IPR020904">
    <property type="entry name" value="Sc_DH/Rdtase_CS"/>
</dbReference>
<feature type="compositionally biased region" description="Basic and acidic residues" evidence="10">
    <location>
        <begin position="53"/>
        <end position="64"/>
    </location>
</feature>
<dbReference type="InterPro" id="IPR002347">
    <property type="entry name" value="SDR_fam"/>
</dbReference>
<dbReference type="PROSITE" id="PS00211">
    <property type="entry name" value="ABC_TRANSPORTER_1"/>
    <property type="match status" value="1"/>
</dbReference>
<dbReference type="STRING" id="100787.A0A0G4LX39"/>
<dbReference type="FunFam" id="3.40.50.720:FF:000084">
    <property type="entry name" value="Short-chain dehydrogenase reductase"/>
    <property type="match status" value="1"/>
</dbReference>
<evidence type="ECO:0000313" key="14">
    <source>
        <dbReference type="Proteomes" id="UP000044602"/>
    </source>
</evidence>
<keyword evidence="7" id="KW-0521">NADP</keyword>
<dbReference type="FunFam" id="3.40.50.300:FF:000054">
    <property type="entry name" value="ABC multidrug transporter atrF"/>
    <property type="match status" value="1"/>
</dbReference>
<evidence type="ECO:0000256" key="7">
    <source>
        <dbReference type="ARBA" id="ARBA00022857"/>
    </source>
</evidence>
<evidence type="ECO:0000256" key="9">
    <source>
        <dbReference type="ARBA" id="ARBA00023136"/>
    </source>
</evidence>
<dbReference type="SUPFAM" id="SSF52540">
    <property type="entry name" value="P-loop containing nucleoside triphosphate hydrolases"/>
    <property type="match status" value="2"/>
</dbReference>
<evidence type="ECO:0000256" key="10">
    <source>
        <dbReference type="SAM" id="MobiDB-lite"/>
    </source>
</evidence>
<dbReference type="PANTHER" id="PTHR19241">
    <property type="entry name" value="ATP-BINDING CASSETTE TRANSPORTER"/>
    <property type="match status" value="1"/>
</dbReference>
<dbReference type="PROSITE" id="PS00061">
    <property type="entry name" value="ADH_SHORT"/>
    <property type="match status" value="1"/>
</dbReference>
<comment type="subcellular location">
    <subcellularLocation>
        <location evidence="1">Membrane</location>
        <topology evidence="1">Multi-pass membrane protein</topology>
    </subcellularLocation>
</comment>
<feature type="transmembrane region" description="Helical" evidence="11">
    <location>
        <begin position="1306"/>
        <end position="1325"/>
    </location>
</feature>
<dbReference type="EMBL" id="CVQH01020251">
    <property type="protein sequence ID" value="CRK26638.1"/>
    <property type="molecule type" value="Genomic_DNA"/>
</dbReference>
<feature type="transmembrane region" description="Helical" evidence="11">
    <location>
        <begin position="1170"/>
        <end position="1192"/>
    </location>
</feature>
<dbReference type="Pfam" id="PF06422">
    <property type="entry name" value="PDR_CDR"/>
    <property type="match status" value="1"/>
</dbReference>
<name>A0A0G4LX39_VERLO</name>
<keyword evidence="3" id="KW-0813">Transport</keyword>
<dbReference type="InterPro" id="IPR013525">
    <property type="entry name" value="ABC2_TM"/>
</dbReference>
<feature type="region of interest" description="Disordered" evidence="10">
    <location>
        <begin position="94"/>
        <end position="124"/>
    </location>
</feature>
<keyword evidence="6" id="KW-0067">ATP-binding</keyword>
<dbReference type="GO" id="GO:0140359">
    <property type="term" value="F:ABC-type transporter activity"/>
    <property type="evidence" value="ECO:0007669"/>
    <property type="project" value="InterPro"/>
</dbReference>
<dbReference type="InterPro" id="IPR029481">
    <property type="entry name" value="ABC_trans_N"/>
</dbReference>
<dbReference type="InterPro" id="IPR034003">
    <property type="entry name" value="ABCG_PDR_2"/>
</dbReference>
<dbReference type="InterPro" id="IPR027417">
    <property type="entry name" value="P-loop_NTPase"/>
</dbReference>
<keyword evidence="9 11" id="KW-0472">Membrane</keyword>
<evidence type="ECO:0000256" key="4">
    <source>
        <dbReference type="ARBA" id="ARBA00022692"/>
    </source>
</evidence>
<feature type="transmembrane region" description="Helical" evidence="11">
    <location>
        <begin position="1141"/>
        <end position="1158"/>
    </location>
</feature>
<dbReference type="PROSITE" id="PS50893">
    <property type="entry name" value="ABC_TRANSPORTER_2"/>
    <property type="match status" value="2"/>
</dbReference>
<dbReference type="GO" id="GO:0016020">
    <property type="term" value="C:membrane"/>
    <property type="evidence" value="ECO:0007669"/>
    <property type="project" value="UniProtKB-SubCell"/>
</dbReference>
<accession>A0A0G4LX39</accession>
<feature type="transmembrane region" description="Helical" evidence="11">
    <location>
        <begin position="530"/>
        <end position="553"/>
    </location>
</feature>
<sequence length="1638" mass="178505">MADKAFEKAEEAAVSGQNLNAAEHAVAGTNAIPDEKSALKDDKSSVSTANDPENAREEARRKNPDGFTNLHRGISVEQAEADFAELQRELSGVSRASRVNSRRKSHGDAEKAIEAASSSDTENEQFDLEGALRGGLDAEREAGIRPKHIGVIWDGLTVKGIGGTTNYVQTFPNAVINFFDYGVEATLLDNFRGVCEPGEMVLVLGKPGSGCTTFLKTIANQRYGYTGVTGDVSYGPFTAKEFKQYRGEAVYNQEDDIHHSTLTVEQTLGFALDTKAPNKRPGGMTKNAYKEAVITTLLKMFNIEHTRNTVVGDAFVRGVSGGERKRVSIAEMMITNACVLSWDNSTRGLDASTALDFVKSLRVQTNLYKTSTFVSLYQASENIYNLFDKVMVIDGGQQVFFGPIAEARGYFEGLGFNPRPRQTTPDYLTGCTDEFEREYAPGRSPENAPHDPKTLVEAFKASNFQKLVNSDMDRFKANIAAETERHENFRVAVAEAKRGSSKRSVYAVGFHLQVWALMKRQFLLKLQDRLLLTISWIRSIVIAIVLGTLFYDLGATSASAFSKGGLIFISLLFNAFQAFSELAGTMTGRAIVNKHKAYAFHRPSALWIAQIIVDQAFAASQIMVFSIIVYFMTGLYQSIPEWIRWIYWINALGLAFGALMENEFSRIDLTCSAESLIPSGPGYDDINHQVCTLAGSTPGTTLVDGSQYIAQGFSYYKGDMWRNFGVIVALIVGFLILNVLLGEIVNFGAGGNSAKVYQKPNAERKKLNEALLAKREAKRQGQKGAAESSDDLSIKSESILTWENLTYDVPVPGGERRLLNNVFGYVKPGQLTALMGASGAGKTTLLDVLASRKNIGVIGGDVLVDGSKPGKQFQRSTSYAEQLDLHDPSQTVREALRFSAQLRQPYETPQEERFTYVEEIIALLEMETIADCIIGTPEFGLTVEQRKRVTIGVELAAKPELLLFLDEPTSGLDSQSAYNIVRFLKKLASAGQAILCTIHQPNAALFENFDRLLLLQRGGRTVYFGDIGRDAEVLRAYLKSHGAVAKPTDNVAEFMLEAIGAGSAPRVGSRDWADIWEDSAELANVKDTISQMRSSRQAAAKEHNPDLEKEYASPQLHQLKIVIQRMNLSFWRSPNYIFTRLFNHIVVALLTGLTYLDLDNSRSSLQYKVFVMFQVTVLPALIISQVEVMYHIKRAIFFRESSSKMYNPTTFAASIVLAEMPYSVMCAVAFFVLIYFLPGFQVEPSRAGYHGQNCGEYMSDFFANGGAGYIVDNSTSECQYCAFEVGDEFYTPLGFGFDKRWRDMGIFLAFFASNIVIIFLGARFLNFNRRVIHPSSLNTVMSREDLTSRVLPQMTLASPSQTPTPGTDAELTAADTAATRFSSPRTAIITGGTGALATAIAHALLQHGCAALCLWDINTTSAASSAALQSLRQAYPHAAITLAEVDVTSEDAVGAATAAFCAAQPPDGGIDALVCTAGVVACAPSLDAPPAAFRRTLDVNATGTFLCAQAVARTMVARGRGGRLVFTASISGSRVNFPQPQAAYNASKAAVVMLGRSLAAEWARYGIRVNAVSPGYLDTVLNEGAGLAEARAVWTGRNPLGRMGRVEEVAAVVLMLVGRAGSYVNGAEIVVDGGGTVF</sequence>
<dbReference type="SUPFAM" id="SSF51735">
    <property type="entry name" value="NAD(P)-binding Rossmann-fold domains"/>
    <property type="match status" value="1"/>
</dbReference>
<dbReference type="PRINTS" id="PR00081">
    <property type="entry name" value="GDHRDH"/>
</dbReference>
<dbReference type="GO" id="GO:0016887">
    <property type="term" value="F:ATP hydrolysis activity"/>
    <property type="evidence" value="ECO:0007669"/>
    <property type="project" value="InterPro"/>
</dbReference>
<evidence type="ECO:0000259" key="12">
    <source>
        <dbReference type="PROSITE" id="PS50893"/>
    </source>
</evidence>
<evidence type="ECO:0000256" key="1">
    <source>
        <dbReference type="ARBA" id="ARBA00004141"/>
    </source>
</evidence>
<dbReference type="Proteomes" id="UP000044602">
    <property type="component" value="Unassembled WGS sequence"/>
</dbReference>
<keyword evidence="14" id="KW-1185">Reference proteome</keyword>
<feature type="transmembrane region" description="Helical" evidence="11">
    <location>
        <begin position="642"/>
        <end position="660"/>
    </location>
</feature>
<dbReference type="InterPro" id="IPR010929">
    <property type="entry name" value="PDR_CDR_ABC"/>
</dbReference>
<feature type="transmembrane region" description="Helical" evidence="11">
    <location>
        <begin position="565"/>
        <end position="584"/>
    </location>
</feature>
<keyword evidence="5" id="KW-0547">Nucleotide-binding</keyword>
<protein>
    <recommendedName>
        <fullName evidence="12">ABC transporter domain-containing protein</fullName>
    </recommendedName>
</protein>
<dbReference type="Pfam" id="PF14510">
    <property type="entry name" value="ABC_trans_N"/>
    <property type="match status" value="1"/>
</dbReference>
<dbReference type="InterPro" id="IPR003439">
    <property type="entry name" value="ABC_transporter-like_ATP-bd"/>
</dbReference>
<dbReference type="SMART" id="SM00382">
    <property type="entry name" value="AAA"/>
    <property type="match status" value="2"/>
</dbReference>
<evidence type="ECO:0000256" key="3">
    <source>
        <dbReference type="ARBA" id="ARBA00022448"/>
    </source>
</evidence>
<feature type="domain" description="ABC transporter" evidence="12">
    <location>
        <begin position="173"/>
        <end position="420"/>
    </location>
</feature>
<dbReference type="CDD" id="cd03233">
    <property type="entry name" value="ABCG_PDR_domain1"/>
    <property type="match status" value="1"/>
</dbReference>
<feature type="region of interest" description="Disordered" evidence="10">
    <location>
        <begin position="1"/>
        <end position="69"/>
    </location>
</feature>
<dbReference type="InterPro" id="IPR036291">
    <property type="entry name" value="NAD(P)-bd_dom_sf"/>
</dbReference>
<dbReference type="InterPro" id="IPR017871">
    <property type="entry name" value="ABC_transporter-like_CS"/>
</dbReference>
<evidence type="ECO:0000313" key="13">
    <source>
        <dbReference type="EMBL" id="CRK26638.1"/>
    </source>
</evidence>
<proteinExistence type="inferred from homology"/>
<comment type="similarity">
    <text evidence="2">Belongs to the ABC transporter superfamily. ABCG family. PDR (TC 3.A.1.205) subfamily.</text>
</comment>
<feature type="domain" description="ABC transporter" evidence="12">
    <location>
        <begin position="800"/>
        <end position="1042"/>
    </location>
</feature>
<feature type="transmembrane region" description="Helical" evidence="11">
    <location>
        <begin position="1212"/>
        <end position="1237"/>
    </location>
</feature>
<dbReference type="Gene3D" id="3.40.50.720">
    <property type="entry name" value="NAD(P)-binding Rossmann-like Domain"/>
    <property type="match status" value="1"/>
</dbReference>
<dbReference type="InterPro" id="IPR003593">
    <property type="entry name" value="AAA+_ATPase"/>
</dbReference>
<feature type="transmembrane region" description="Helical" evidence="11">
    <location>
        <begin position="605"/>
        <end position="630"/>
    </location>
</feature>
<evidence type="ECO:0000256" key="8">
    <source>
        <dbReference type="ARBA" id="ARBA00022989"/>
    </source>
</evidence>
<feature type="compositionally biased region" description="Basic and acidic residues" evidence="10">
    <location>
        <begin position="33"/>
        <end position="44"/>
    </location>
</feature>
<keyword evidence="4 11" id="KW-0812">Transmembrane</keyword>
<evidence type="ECO:0000256" key="5">
    <source>
        <dbReference type="ARBA" id="ARBA00022741"/>
    </source>
</evidence>
<feature type="compositionally biased region" description="Basic and acidic residues" evidence="10">
    <location>
        <begin position="1"/>
        <end position="11"/>
    </location>
</feature>
<reference evidence="14" key="1">
    <citation type="submission" date="2015-05" db="EMBL/GenBank/DDBJ databases">
        <authorList>
            <person name="Fogelqvist Johan"/>
        </authorList>
    </citation>
    <scope>NUCLEOTIDE SEQUENCE [LARGE SCALE GENOMIC DNA]</scope>
</reference>
<evidence type="ECO:0000256" key="6">
    <source>
        <dbReference type="ARBA" id="ARBA00022840"/>
    </source>
</evidence>
<dbReference type="InterPro" id="IPR034001">
    <property type="entry name" value="ABCG_PDR_1"/>
</dbReference>
<feature type="transmembrane region" description="Helical" evidence="11">
    <location>
        <begin position="724"/>
        <end position="745"/>
    </location>
</feature>
<organism evidence="13 14">
    <name type="scientific">Verticillium longisporum</name>
    <name type="common">Verticillium dahliae var. longisporum</name>
    <dbReference type="NCBI Taxonomy" id="100787"/>
    <lineage>
        <taxon>Eukaryota</taxon>
        <taxon>Fungi</taxon>
        <taxon>Dikarya</taxon>
        <taxon>Ascomycota</taxon>
        <taxon>Pezizomycotina</taxon>
        <taxon>Sordariomycetes</taxon>
        <taxon>Hypocreomycetidae</taxon>
        <taxon>Glomerellales</taxon>
        <taxon>Plectosphaerellaceae</taxon>
        <taxon>Verticillium</taxon>
    </lineage>
</organism>
<keyword evidence="8 11" id="KW-1133">Transmembrane helix</keyword>
<evidence type="ECO:0000256" key="2">
    <source>
        <dbReference type="ARBA" id="ARBA00006012"/>
    </source>
</evidence>
<dbReference type="Gene3D" id="3.40.50.300">
    <property type="entry name" value="P-loop containing nucleotide triphosphate hydrolases"/>
    <property type="match status" value="2"/>
</dbReference>
<dbReference type="Pfam" id="PF00005">
    <property type="entry name" value="ABC_tran"/>
    <property type="match status" value="2"/>
</dbReference>
<dbReference type="Pfam" id="PF13561">
    <property type="entry name" value="adh_short_C2"/>
    <property type="match status" value="1"/>
</dbReference>
<dbReference type="Pfam" id="PF01061">
    <property type="entry name" value="ABC2_membrane"/>
    <property type="match status" value="2"/>
</dbReference>
<dbReference type="GO" id="GO:0005524">
    <property type="term" value="F:ATP binding"/>
    <property type="evidence" value="ECO:0007669"/>
    <property type="project" value="UniProtKB-KW"/>
</dbReference>
<gene>
    <name evidence="13" type="ORF">BN1708_014606</name>
</gene>